<keyword evidence="2" id="KW-0472">Membrane</keyword>
<keyword evidence="2" id="KW-1133">Transmembrane helix</keyword>
<reference evidence="3 4" key="1">
    <citation type="submission" date="2016-10" db="EMBL/GenBank/DDBJ databases">
        <authorList>
            <person name="de Groot N.N."/>
        </authorList>
    </citation>
    <scope>NUCLEOTIDE SEQUENCE [LARGE SCALE GENOMIC DNA]</scope>
    <source>
        <strain evidence="3 4">Nm146</strain>
    </source>
</reference>
<dbReference type="Proteomes" id="UP000199561">
    <property type="component" value="Unassembled WGS sequence"/>
</dbReference>
<dbReference type="SUPFAM" id="SSF75011">
    <property type="entry name" value="3-carboxy-cis,cis-mucoante lactonizing enzyme"/>
    <property type="match status" value="1"/>
</dbReference>
<feature type="transmembrane region" description="Helical" evidence="2">
    <location>
        <begin position="60"/>
        <end position="79"/>
    </location>
</feature>
<feature type="region of interest" description="Disordered" evidence="1">
    <location>
        <begin position="1"/>
        <end position="23"/>
    </location>
</feature>
<feature type="compositionally biased region" description="Polar residues" evidence="1">
    <location>
        <begin position="1"/>
        <end position="13"/>
    </location>
</feature>
<accession>A0A1I4RHL9</accession>
<dbReference type="EMBL" id="FOUF01000019">
    <property type="protein sequence ID" value="SFM51739.1"/>
    <property type="molecule type" value="Genomic_DNA"/>
</dbReference>
<name>A0A1I4RHL9_9PROT</name>
<evidence type="ECO:0000256" key="2">
    <source>
        <dbReference type="SAM" id="Phobius"/>
    </source>
</evidence>
<sequence length="571" mass="60082">MGSARNTFESTGHPSALIIDTSRSRRTGGMERYSIYQNKENRPFAPIFGQTNGRIQMQRVRNLIFGAVFLGFSGMMPLVQAKGYEVWVSDQANTQGITAETPTGTHGGAVRIYDSEDLERTPPVDNPVILDVTADLFPAADTATGAHVARIHGILPSPDHKYMALNFVVSGHLGIVDGESKSPVCLFRATGTSTGRQNHMSFWAPDGKRVIVANQNGRMLERVDVVHNSQGEVTGFDFNAAASLDLVGGVGRITDQPVAVDLNPEDGIVCTVSGMVADGQPTTTPTGALKEAEGIRPLNSVICPIAASTGQHVFATLGGGGMFVIDMSATPMRIVAEYDMNVVRAAGCGGVEAAGFMHLNTGTPGPNISEFSLYRFTIDYPSAPAFNAANTPAPVAVWADADNGKVAGADIPAGSNRDAHGLVLVSNPPAETAYYLHQMDRIRNNVEVFGISSSGNHQVFDHAGSYSLTTTNVCGSTVGTTKSNDPTPDLGDLSLVGQTKGSRIYVALRGPFPLTVSHAADGSCPGLGIISLSPNLTSGTLTHVLPTTVLDAEKSKNLSDPHAAIVRVKAE</sequence>
<proteinExistence type="predicted"/>
<keyword evidence="2" id="KW-0812">Transmembrane</keyword>
<evidence type="ECO:0000256" key="1">
    <source>
        <dbReference type="SAM" id="MobiDB-lite"/>
    </source>
</evidence>
<gene>
    <name evidence="3" type="ORF">SAMN05421880_11934</name>
</gene>
<evidence type="ECO:0000313" key="3">
    <source>
        <dbReference type="EMBL" id="SFM51739.1"/>
    </source>
</evidence>
<dbReference type="RefSeq" id="WP_143068227.1">
    <property type="nucleotide sequence ID" value="NZ_FOUF01000019.1"/>
</dbReference>
<dbReference type="AlphaFoldDB" id="A0A1I4RHL9"/>
<evidence type="ECO:0000313" key="4">
    <source>
        <dbReference type="Proteomes" id="UP000199561"/>
    </source>
</evidence>
<protein>
    <submittedName>
        <fullName evidence="3">Uncharacterized protein</fullName>
    </submittedName>
</protein>
<organism evidence="3 4">
    <name type="scientific">Nitrosomonas nitrosa</name>
    <dbReference type="NCBI Taxonomy" id="52442"/>
    <lineage>
        <taxon>Bacteria</taxon>
        <taxon>Pseudomonadati</taxon>
        <taxon>Pseudomonadota</taxon>
        <taxon>Betaproteobacteria</taxon>
        <taxon>Nitrosomonadales</taxon>
        <taxon>Nitrosomonadaceae</taxon>
        <taxon>Nitrosomonas</taxon>
    </lineage>
</organism>
<keyword evidence="4" id="KW-1185">Reference proteome</keyword>